<dbReference type="SUPFAM" id="SSF52402">
    <property type="entry name" value="Adenine nucleotide alpha hydrolases-like"/>
    <property type="match status" value="1"/>
</dbReference>
<keyword evidence="4 6" id="KW-0067">ATP-binding</keyword>
<dbReference type="GO" id="GO:0003952">
    <property type="term" value="F:NAD+ synthase (glutamine-hydrolyzing) activity"/>
    <property type="evidence" value="ECO:0007669"/>
    <property type="project" value="InterPro"/>
</dbReference>
<evidence type="ECO:0000256" key="2">
    <source>
        <dbReference type="ARBA" id="ARBA00022598"/>
    </source>
</evidence>
<feature type="domain" description="NAD/GMP synthase" evidence="8">
    <location>
        <begin position="15"/>
        <end position="237"/>
    </location>
</feature>
<dbReference type="Proteomes" id="UP000029554">
    <property type="component" value="Unassembled WGS sequence"/>
</dbReference>
<comment type="caution">
    <text evidence="9">The sequence shown here is derived from an EMBL/GenBank/DDBJ whole genome shotgun (WGS) entry which is preliminary data.</text>
</comment>
<dbReference type="EMBL" id="JRHH01000001">
    <property type="protein sequence ID" value="KGD69296.1"/>
    <property type="molecule type" value="Genomic_DNA"/>
</dbReference>
<dbReference type="GO" id="GO:0009435">
    <property type="term" value="P:NAD+ biosynthetic process"/>
    <property type="evidence" value="ECO:0007669"/>
    <property type="project" value="UniProtKB-UniPathway"/>
</dbReference>
<keyword evidence="3 6" id="KW-0547">Nucleotide-binding</keyword>
<dbReference type="GO" id="GO:0005524">
    <property type="term" value="F:ATP binding"/>
    <property type="evidence" value="ECO:0007669"/>
    <property type="project" value="UniProtKB-KW"/>
</dbReference>
<dbReference type="GO" id="GO:0004359">
    <property type="term" value="F:glutaminase activity"/>
    <property type="evidence" value="ECO:0007669"/>
    <property type="project" value="InterPro"/>
</dbReference>
<evidence type="ECO:0000256" key="7">
    <source>
        <dbReference type="RuleBase" id="RU003812"/>
    </source>
</evidence>
<dbReference type="eggNOG" id="COG0171">
    <property type="taxonomic scope" value="Bacteria"/>
</dbReference>
<evidence type="ECO:0000259" key="8">
    <source>
        <dbReference type="Pfam" id="PF02540"/>
    </source>
</evidence>
<dbReference type="UniPathway" id="UPA00253"/>
<dbReference type="PANTHER" id="PTHR23090:SF9">
    <property type="entry name" value="GLUTAMINE-DEPENDENT NAD(+) SYNTHETASE"/>
    <property type="match status" value="1"/>
</dbReference>
<proteinExistence type="inferred from homology"/>
<keyword evidence="5 6" id="KW-0520">NAD</keyword>
<evidence type="ECO:0000313" key="10">
    <source>
        <dbReference type="Proteomes" id="UP000029554"/>
    </source>
</evidence>
<reference evidence="9 10" key="1">
    <citation type="submission" date="2014-09" db="EMBL/GenBank/DDBJ databases">
        <title>Whole Genome Shotgun of Flavobacterium aquatile LMG 4008.</title>
        <authorList>
            <person name="Gale A.N."/>
            <person name="Pipes S.E."/>
            <person name="Newman J.D."/>
        </authorList>
    </citation>
    <scope>NUCLEOTIDE SEQUENCE [LARGE SCALE GENOMIC DNA]</scope>
    <source>
        <strain evidence="9 10">LMG 4008</strain>
    </source>
</reference>
<dbReference type="GO" id="GO:0008795">
    <property type="term" value="F:NAD+ synthase activity"/>
    <property type="evidence" value="ECO:0007669"/>
    <property type="project" value="UniProtKB-EC"/>
</dbReference>
<comment type="pathway">
    <text evidence="1">Cofactor biosynthesis; NAD(+) biosynthesis.</text>
</comment>
<name>A0A095SX69_9FLAO</name>
<evidence type="ECO:0000256" key="5">
    <source>
        <dbReference type="ARBA" id="ARBA00023027"/>
    </source>
</evidence>
<evidence type="ECO:0000256" key="4">
    <source>
        <dbReference type="ARBA" id="ARBA00022840"/>
    </source>
</evidence>
<dbReference type="InterPro" id="IPR014729">
    <property type="entry name" value="Rossmann-like_a/b/a_fold"/>
</dbReference>
<dbReference type="CDD" id="cd00553">
    <property type="entry name" value="NAD_synthase"/>
    <property type="match status" value="1"/>
</dbReference>
<dbReference type="RefSeq" id="WP_035123352.1">
    <property type="nucleotide sequence ID" value="NZ_JRHH01000001.1"/>
</dbReference>
<evidence type="ECO:0000256" key="6">
    <source>
        <dbReference type="RuleBase" id="RU003811"/>
    </source>
</evidence>
<comment type="similarity">
    <text evidence="6">Belongs to the NAD synthetase family.</text>
</comment>
<dbReference type="Pfam" id="PF02540">
    <property type="entry name" value="NAD_synthase"/>
    <property type="match status" value="1"/>
</dbReference>
<dbReference type="InterPro" id="IPR022310">
    <property type="entry name" value="NAD/GMP_synthase"/>
</dbReference>
<accession>A0A095SX69</accession>
<gene>
    <name evidence="9" type="ORF">LG45_00495</name>
</gene>
<sequence>MSKTSTIQVEKVNAHIVNWLKTYADNAKVNGFVVGISGGVDSAVTSTLCAQTGLPTLCVEMPIHQAENQVSRGREHIEQLMKKFSNVSRAEANLTPIYETFKGEMPKTENNVKYNLSLANTRARLRMTTLYYFAGINGLLVAGTGNKVEDFGVGFYTKYGDGGVDLSPIADLMKSDVYALGQFLEIPESIQKAAPTDGLFGDNRSDEDQLGASYDELEWAMLEDEKGCATEQFSGRQKEVFDIYKRLNFVNKHKMDPIPVCLVPTSFKY</sequence>
<keyword evidence="2 6" id="KW-0436">Ligase</keyword>
<dbReference type="NCBIfam" id="TIGR00552">
    <property type="entry name" value="nadE"/>
    <property type="match status" value="1"/>
</dbReference>
<evidence type="ECO:0000256" key="1">
    <source>
        <dbReference type="ARBA" id="ARBA00004790"/>
    </source>
</evidence>
<protein>
    <recommendedName>
        <fullName evidence="7">NH(3)-dependent NAD(+) synthetase</fullName>
        <ecNumber evidence="7">6.3.1.5</ecNumber>
    </recommendedName>
</protein>
<organism evidence="9 10">
    <name type="scientific">Flavobacterium aquatile LMG 4008 = ATCC 11947</name>
    <dbReference type="NCBI Taxonomy" id="1453498"/>
    <lineage>
        <taxon>Bacteria</taxon>
        <taxon>Pseudomonadati</taxon>
        <taxon>Bacteroidota</taxon>
        <taxon>Flavobacteriia</taxon>
        <taxon>Flavobacteriales</taxon>
        <taxon>Flavobacteriaceae</taxon>
        <taxon>Flavobacterium</taxon>
    </lineage>
</organism>
<dbReference type="AlphaFoldDB" id="A0A095SX69"/>
<dbReference type="EC" id="6.3.1.5" evidence="7"/>
<comment type="catalytic activity">
    <reaction evidence="7">
        <text>deamido-NAD(+) + NH4(+) + ATP = AMP + diphosphate + NAD(+) + H(+)</text>
        <dbReference type="Rhea" id="RHEA:21188"/>
        <dbReference type="ChEBI" id="CHEBI:15378"/>
        <dbReference type="ChEBI" id="CHEBI:28938"/>
        <dbReference type="ChEBI" id="CHEBI:30616"/>
        <dbReference type="ChEBI" id="CHEBI:33019"/>
        <dbReference type="ChEBI" id="CHEBI:57540"/>
        <dbReference type="ChEBI" id="CHEBI:58437"/>
        <dbReference type="ChEBI" id="CHEBI:456215"/>
        <dbReference type="EC" id="6.3.1.5"/>
    </reaction>
</comment>
<dbReference type="OrthoDB" id="9803818at2"/>
<dbReference type="InterPro" id="IPR003694">
    <property type="entry name" value="NAD_synthase"/>
</dbReference>
<dbReference type="GO" id="GO:0005737">
    <property type="term" value="C:cytoplasm"/>
    <property type="evidence" value="ECO:0007669"/>
    <property type="project" value="InterPro"/>
</dbReference>
<dbReference type="STRING" id="1453498.LG45_00495"/>
<evidence type="ECO:0000313" key="9">
    <source>
        <dbReference type="EMBL" id="KGD69296.1"/>
    </source>
</evidence>
<dbReference type="Gene3D" id="3.40.50.620">
    <property type="entry name" value="HUPs"/>
    <property type="match status" value="1"/>
</dbReference>
<evidence type="ECO:0000256" key="3">
    <source>
        <dbReference type="ARBA" id="ARBA00022741"/>
    </source>
</evidence>
<keyword evidence="10" id="KW-1185">Reference proteome</keyword>
<dbReference type="PANTHER" id="PTHR23090">
    <property type="entry name" value="NH 3 /GLUTAMINE-DEPENDENT NAD + SYNTHETASE"/>
    <property type="match status" value="1"/>
</dbReference>